<sequence length="335" mass="36359">MGAAPAPEPEAGRLADQRGMLLTELGLLRQAESRKLPVVLAHFLSVPKRQSLVRDLLDGQLWSVVSGLGTSLGSGSLQIRDLGALRALTDLGALELVANLEALGLEGANGTDESGGLAQDLRWLAKVLPRGDRGLVAMAHAVLSWVMVLSFVPDSDGLVRVESMSSITQAWWLAEQAASANVRHICEVGFNAGHSAFAMLLSADARMTSFDLMSKSYTPACHRLLRMALPHRHIMVEGPSNVTIPRFVLGNLDHRCDLIFIDGGHLEEEALWDLAHVSLLATARSLVVMDDIGCSSAFCEGPTRAWRRFLGAGRVRQLGCQQETERSWCWGSFLF</sequence>
<proteinExistence type="predicted"/>
<dbReference type="AlphaFoldDB" id="A0AA36N0J2"/>
<dbReference type="InterPro" id="IPR029063">
    <property type="entry name" value="SAM-dependent_MTases_sf"/>
</dbReference>
<dbReference type="Pfam" id="PF13578">
    <property type="entry name" value="Methyltransf_24"/>
    <property type="match status" value="1"/>
</dbReference>
<dbReference type="EMBL" id="CAUJNA010002021">
    <property type="protein sequence ID" value="CAJ1390186.1"/>
    <property type="molecule type" value="Genomic_DNA"/>
</dbReference>
<dbReference type="SUPFAM" id="SSF53335">
    <property type="entry name" value="S-adenosyl-L-methionine-dependent methyltransferases"/>
    <property type="match status" value="1"/>
</dbReference>
<evidence type="ECO:0000313" key="2">
    <source>
        <dbReference type="Proteomes" id="UP001178507"/>
    </source>
</evidence>
<gene>
    <name evidence="1" type="ORF">EVOR1521_LOCUS15669</name>
</gene>
<dbReference type="Gene3D" id="3.40.50.150">
    <property type="entry name" value="Vaccinia Virus protein VP39"/>
    <property type="match status" value="1"/>
</dbReference>
<keyword evidence="2" id="KW-1185">Reference proteome</keyword>
<organism evidence="1 2">
    <name type="scientific">Effrenium voratum</name>
    <dbReference type="NCBI Taxonomy" id="2562239"/>
    <lineage>
        <taxon>Eukaryota</taxon>
        <taxon>Sar</taxon>
        <taxon>Alveolata</taxon>
        <taxon>Dinophyceae</taxon>
        <taxon>Suessiales</taxon>
        <taxon>Symbiodiniaceae</taxon>
        <taxon>Effrenium</taxon>
    </lineage>
</organism>
<evidence type="ECO:0000313" key="1">
    <source>
        <dbReference type="EMBL" id="CAJ1390186.1"/>
    </source>
</evidence>
<dbReference type="Proteomes" id="UP001178507">
    <property type="component" value="Unassembled WGS sequence"/>
</dbReference>
<reference evidence="1" key="1">
    <citation type="submission" date="2023-08" db="EMBL/GenBank/DDBJ databases">
        <authorList>
            <person name="Chen Y."/>
            <person name="Shah S."/>
            <person name="Dougan E. K."/>
            <person name="Thang M."/>
            <person name="Chan C."/>
        </authorList>
    </citation>
    <scope>NUCLEOTIDE SEQUENCE</scope>
</reference>
<name>A0AA36N0J2_9DINO</name>
<comment type="caution">
    <text evidence="1">The sequence shown here is derived from an EMBL/GenBank/DDBJ whole genome shotgun (WGS) entry which is preliminary data.</text>
</comment>
<protein>
    <submittedName>
        <fullName evidence="1">Uncharacterized protein</fullName>
    </submittedName>
</protein>
<accession>A0AA36N0J2</accession>